<feature type="compositionally biased region" description="Low complexity" evidence="2">
    <location>
        <begin position="41"/>
        <end position="66"/>
    </location>
</feature>
<name>A0A1J9RP31_9PEZI</name>
<evidence type="ECO:0000259" key="3">
    <source>
        <dbReference type="PROSITE" id="PS50013"/>
    </source>
</evidence>
<dbReference type="OrthoDB" id="3946783at2759"/>
<feature type="region of interest" description="Disordered" evidence="2">
    <location>
        <begin position="269"/>
        <end position="292"/>
    </location>
</feature>
<evidence type="ECO:0000256" key="2">
    <source>
        <dbReference type="SAM" id="MobiDB-lite"/>
    </source>
</evidence>
<feature type="domain" description="Chromo" evidence="3">
    <location>
        <begin position="619"/>
        <end position="672"/>
    </location>
</feature>
<feature type="compositionally biased region" description="Polar residues" evidence="2">
    <location>
        <begin position="455"/>
        <end position="465"/>
    </location>
</feature>
<dbReference type="Pfam" id="PF00385">
    <property type="entry name" value="Chromo"/>
    <property type="match status" value="1"/>
</dbReference>
<protein>
    <submittedName>
        <fullName evidence="4">Chromo domain shadow</fullName>
    </submittedName>
</protein>
<dbReference type="Gene3D" id="2.40.50.40">
    <property type="match status" value="1"/>
</dbReference>
<comment type="caution">
    <text evidence="4">The sequence shown here is derived from an EMBL/GenBank/DDBJ whole genome shotgun (WGS) entry which is preliminary data.</text>
</comment>
<evidence type="ECO:0000256" key="1">
    <source>
        <dbReference type="ARBA" id="ARBA00011353"/>
    </source>
</evidence>
<feature type="compositionally biased region" description="Acidic residues" evidence="2">
    <location>
        <begin position="201"/>
        <end position="215"/>
    </location>
</feature>
<dbReference type="SMART" id="SM00298">
    <property type="entry name" value="CHROMO"/>
    <property type="match status" value="1"/>
</dbReference>
<feature type="compositionally biased region" description="Pro residues" evidence="2">
    <location>
        <begin position="87"/>
        <end position="102"/>
    </location>
</feature>
<feature type="compositionally biased region" description="Polar residues" evidence="2">
    <location>
        <begin position="586"/>
        <end position="598"/>
    </location>
</feature>
<keyword evidence="5" id="KW-1185">Reference proteome</keyword>
<dbReference type="CDD" id="cd00024">
    <property type="entry name" value="CD_CSD"/>
    <property type="match status" value="1"/>
</dbReference>
<organism evidence="4 5">
    <name type="scientific">Diplodia corticola</name>
    <dbReference type="NCBI Taxonomy" id="236234"/>
    <lineage>
        <taxon>Eukaryota</taxon>
        <taxon>Fungi</taxon>
        <taxon>Dikarya</taxon>
        <taxon>Ascomycota</taxon>
        <taxon>Pezizomycotina</taxon>
        <taxon>Dothideomycetes</taxon>
        <taxon>Dothideomycetes incertae sedis</taxon>
        <taxon>Botryosphaeriales</taxon>
        <taxon>Botryosphaeriaceae</taxon>
        <taxon>Diplodia</taxon>
    </lineage>
</organism>
<dbReference type="GO" id="GO:0006338">
    <property type="term" value="P:chromatin remodeling"/>
    <property type="evidence" value="ECO:0007669"/>
    <property type="project" value="UniProtKB-ARBA"/>
</dbReference>
<comment type="subunit">
    <text evidence="1">Component of the NuA4 histone acetyltransferase complex.</text>
</comment>
<feature type="compositionally biased region" description="Low complexity" evidence="2">
    <location>
        <begin position="515"/>
        <end position="525"/>
    </location>
</feature>
<dbReference type="RefSeq" id="XP_020126491.1">
    <property type="nucleotide sequence ID" value="XM_020278166.1"/>
</dbReference>
<sequence length="672" mass="72582">MSDTSRPAKRARRTPAPTSKPHHASRAASSSKRNGVNNNSTTAPNGATKTTTSARRPNGAAAAAADAENDDRPATPLPYVPNRAIPPIAPTPPSACPLPLPPGRRARIVSRRYDPVSMQPLYRVRIEACSSPPAPALKQQQRRKQRYEGSPSSSLGGRGYHDGYDDDDDDDADRGTSDAAIRMTTTQNGGGAPPVVLPADDKDDNDENDDDDDVEEHTAPLADILSWVSAAELERFELAWEDDVVVMVDEEGAVLLVSREAQRAMMGWRAQERQQGQQGQQHDERKAVASAAADGGVEVAAAAAAAAAAMSEGEKKGRKLKGKKKPTREFVDLLPPRRRRGRTPKTAKVMMGVVGVEEEALQTVEDTVEGEGDVDVDVDALSETAEYGEWVNPAKVRGMVSESGAPDRGSGGGSNEKDELALTDASEDEHHLGKWRAGVDLLSAERSEASSRASTTQRYMTTGDGSTPFDDTLMPASPVRRSMSSRGASLRRSSLASNNSAAHSFRTADSRIRSRQASAALSRSSFKTGAENGAASLLSAFNSTQNSSSRRQGAQQNIDDSDASAGSSKQAAAKRKNSERRRSPITVPTTSTRHQASSMLHPPAEGSSWEPEVAEEEEYEIESIIRDQFFEGKRYYLVKWANWPPDEMSWFAEEELDGAREVLDAYLEGREE</sequence>
<feature type="region of interest" description="Disordered" evidence="2">
    <location>
        <begin position="1"/>
        <end position="103"/>
    </location>
</feature>
<dbReference type="AlphaFoldDB" id="A0A1J9RP31"/>
<dbReference type="InterPro" id="IPR016197">
    <property type="entry name" value="Chromo-like_dom_sf"/>
</dbReference>
<dbReference type="Proteomes" id="UP000183809">
    <property type="component" value="Unassembled WGS sequence"/>
</dbReference>
<dbReference type="PROSITE" id="PS50013">
    <property type="entry name" value="CHROMO_2"/>
    <property type="match status" value="1"/>
</dbReference>
<gene>
    <name evidence="4" type="ORF">BKCO1_6400015</name>
</gene>
<proteinExistence type="predicted"/>
<feature type="region of interest" description="Disordered" evidence="2">
    <location>
        <begin position="398"/>
        <end position="528"/>
    </location>
</feature>
<reference evidence="4 5" key="1">
    <citation type="submission" date="2016-10" db="EMBL/GenBank/DDBJ databases">
        <title>Proteomics and genomics reveal pathogen-plant mechanisms compatible with a hemibiotrophic lifestyle of Diplodia corticola.</title>
        <authorList>
            <person name="Fernandes I."/>
            <person name="De Jonge R."/>
            <person name="Van De Peer Y."/>
            <person name="Devreese B."/>
            <person name="Alves A."/>
            <person name="Esteves A.C."/>
        </authorList>
    </citation>
    <scope>NUCLEOTIDE SEQUENCE [LARGE SCALE GENOMIC DNA]</scope>
    <source>
        <strain evidence="4 5">CBS 112549</strain>
    </source>
</reference>
<dbReference type="InterPro" id="IPR023780">
    <property type="entry name" value="Chromo_domain"/>
</dbReference>
<dbReference type="GeneID" id="31018427"/>
<feature type="compositionally biased region" description="Low complexity" evidence="2">
    <location>
        <begin position="480"/>
        <end position="504"/>
    </location>
</feature>
<dbReference type="EMBL" id="MNUE01000064">
    <property type="protein sequence ID" value="OJD30231.1"/>
    <property type="molecule type" value="Genomic_DNA"/>
</dbReference>
<feature type="region of interest" description="Disordered" evidence="2">
    <location>
        <begin position="542"/>
        <end position="615"/>
    </location>
</feature>
<evidence type="ECO:0000313" key="4">
    <source>
        <dbReference type="EMBL" id="OJD30231.1"/>
    </source>
</evidence>
<accession>A0A1J9RP31</accession>
<dbReference type="SUPFAM" id="SSF54160">
    <property type="entry name" value="Chromo domain-like"/>
    <property type="match status" value="1"/>
</dbReference>
<feature type="region of interest" description="Disordered" evidence="2">
    <location>
        <begin position="130"/>
        <end position="219"/>
    </location>
</feature>
<evidence type="ECO:0000313" key="5">
    <source>
        <dbReference type="Proteomes" id="UP000183809"/>
    </source>
</evidence>
<dbReference type="STRING" id="236234.A0A1J9RP31"/>
<feature type="compositionally biased region" description="Polar residues" evidence="2">
    <location>
        <begin position="542"/>
        <end position="558"/>
    </location>
</feature>
<dbReference type="InterPro" id="IPR000953">
    <property type="entry name" value="Chromo/chromo_shadow_dom"/>
</dbReference>